<evidence type="ECO:0000313" key="2">
    <source>
        <dbReference type="EMBL" id="MBP2379250.1"/>
    </source>
</evidence>
<dbReference type="Proteomes" id="UP000703720">
    <property type="component" value="Unassembled WGS sequence"/>
</dbReference>
<name>A0ABS4WSS0_9MICO</name>
<dbReference type="EMBL" id="JAGIOA010000001">
    <property type="protein sequence ID" value="MBP2379250.1"/>
    <property type="molecule type" value="Genomic_DNA"/>
</dbReference>
<dbReference type="RefSeq" id="WP_210098353.1">
    <property type="nucleotide sequence ID" value="NZ_JAGIOA010000001.1"/>
</dbReference>
<accession>A0ABS4WSS0</accession>
<reference evidence="2 3" key="1">
    <citation type="submission" date="2021-03" db="EMBL/GenBank/DDBJ databases">
        <title>Sequencing the genomes of 1000 actinobacteria strains.</title>
        <authorList>
            <person name="Klenk H.-P."/>
        </authorList>
    </citation>
    <scope>NUCLEOTIDE SEQUENCE [LARGE SCALE GENOMIC DNA]</scope>
    <source>
        <strain evidence="2 3">DSM 13468</strain>
    </source>
</reference>
<protein>
    <submittedName>
        <fullName evidence="2">Uncharacterized protein</fullName>
    </submittedName>
</protein>
<evidence type="ECO:0000313" key="3">
    <source>
        <dbReference type="Proteomes" id="UP000703720"/>
    </source>
</evidence>
<sequence length="129" mass="13885">MDRKLVVNAHLAIAHGHRVEVTEHVDETTGESLIGSVIDLDTGIRYRRVDVSRGESIRWLGRVIDCTVAIGGPSARTVLTVDVDGDGRGATSARTALRGADAAVDAAKAEADRWGGGDREPEPEPERFW</sequence>
<gene>
    <name evidence="2" type="ORF">JOF42_002745</name>
</gene>
<feature type="region of interest" description="Disordered" evidence="1">
    <location>
        <begin position="108"/>
        <end position="129"/>
    </location>
</feature>
<keyword evidence="3" id="KW-1185">Reference proteome</keyword>
<evidence type="ECO:0000256" key="1">
    <source>
        <dbReference type="SAM" id="MobiDB-lite"/>
    </source>
</evidence>
<organism evidence="2 3">
    <name type="scientific">Microbacterium phyllosphaerae</name>
    <dbReference type="NCBI Taxonomy" id="124798"/>
    <lineage>
        <taxon>Bacteria</taxon>
        <taxon>Bacillati</taxon>
        <taxon>Actinomycetota</taxon>
        <taxon>Actinomycetes</taxon>
        <taxon>Micrococcales</taxon>
        <taxon>Microbacteriaceae</taxon>
        <taxon>Microbacterium</taxon>
    </lineage>
</organism>
<comment type="caution">
    <text evidence="2">The sequence shown here is derived from an EMBL/GenBank/DDBJ whole genome shotgun (WGS) entry which is preliminary data.</text>
</comment>
<proteinExistence type="predicted"/>